<protein>
    <submittedName>
        <fullName evidence="1">Uncharacterized protein</fullName>
    </submittedName>
</protein>
<dbReference type="AlphaFoldDB" id="C7DIT3"/>
<dbReference type="Proteomes" id="UP000332487">
    <property type="component" value="Unassembled WGS sequence"/>
</dbReference>
<proteinExistence type="predicted"/>
<reference evidence="1 2" key="1">
    <citation type="journal article" date="2009" name="Genome Biol.">
        <title>Community-wide analysis of microbial genome sequence signatures.</title>
        <authorList>
            <person name="Dick G.J."/>
            <person name="Andersson A.F."/>
            <person name="Baker B.J."/>
            <person name="Simmons S.L."/>
            <person name="Thomas B.C."/>
            <person name="Yelton A.P."/>
            <person name="Banfield J.F."/>
        </authorList>
    </citation>
    <scope>NUCLEOTIDE SEQUENCE [LARGE SCALE GENOMIC DNA]</scope>
    <source>
        <strain evidence="1">ARMAN-2</strain>
    </source>
</reference>
<dbReference type="EMBL" id="GG697241">
    <property type="protein sequence ID" value="EET89857.1"/>
    <property type="molecule type" value="Genomic_DNA"/>
</dbReference>
<accession>C7DIT3</accession>
<reference evidence="1 2" key="2">
    <citation type="journal article" date="2010" name="Proc. Natl. Acad. Sci. U.S.A.">
        <title>Enigmatic, ultrasmall, uncultivated Archaea.</title>
        <authorList>
            <person name="Baker B.J."/>
            <person name="Comolli L.R."/>
            <person name="Dick G.J."/>
            <person name="Hauser L.J."/>
            <person name="Hyatt D."/>
            <person name="Dill B.D."/>
            <person name="Land M.L."/>
            <person name="Verberkmoes N.C."/>
            <person name="Hettich R.L."/>
            <person name="Banfield J.F."/>
        </authorList>
    </citation>
    <scope>NUCLEOTIDE SEQUENCE [LARGE SCALE GENOMIC DNA]</scope>
    <source>
        <strain evidence="1">ARMAN-2</strain>
    </source>
</reference>
<gene>
    <name evidence="1" type="ORF">UNLARM2_0971</name>
</gene>
<dbReference type="SUPFAM" id="SSF56784">
    <property type="entry name" value="HAD-like"/>
    <property type="match status" value="1"/>
</dbReference>
<evidence type="ECO:0000313" key="1">
    <source>
        <dbReference type="EMBL" id="EET89857.1"/>
    </source>
</evidence>
<name>C7DIT3_MICA2</name>
<dbReference type="InterPro" id="IPR036412">
    <property type="entry name" value="HAD-like_sf"/>
</dbReference>
<organism evidence="1 2">
    <name type="scientific">Candidatus Micrarchaeum acidiphilum ARMAN-2</name>
    <dbReference type="NCBI Taxonomy" id="425595"/>
    <lineage>
        <taxon>Archaea</taxon>
        <taxon>Candidatus Micrarchaeota</taxon>
        <taxon>Candidatus Micrarchaeia</taxon>
        <taxon>Candidatus Micrarchaeales</taxon>
        <taxon>Candidatus Micrarchaeaceae</taxon>
        <taxon>Candidatus Micrarchaeum</taxon>
    </lineage>
</organism>
<keyword evidence="2" id="KW-1185">Reference proteome</keyword>
<sequence length="198" mass="22110">MPFIVVDLDGCLIDDINAAFDRLFRKPLDAPSQFVEKAFKEAIFAAMTKLPKHAASKSIKMRIDLDSNVVDAIKTAFEKGYNSIIRTANPDFKVSGSTDAIKAQLRNEFNVDADFSYSENRLKHGMYNGEKPALLIEDNPEVAINAARNGINVLLMLKDYNGFLGRVLAKLNHRIQVVRPDELGKSVRARLENLKSIS</sequence>
<evidence type="ECO:0000313" key="2">
    <source>
        <dbReference type="Proteomes" id="UP000332487"/>
    </source>
</evidence>